<comment type="similarity">
    <text evidence="4">Belongs to the protein kinase superfamily.</text>
</comment>
<dbReference type="Gene3D" id="1.10.510.10">
    <property type="entry name" value="Transferase(Phosphotransferase) domain 1"/>
    <property type="match status" value="1"/>
</dbReference>
<feature type="domain" description="Protein kinase" evidence="5">
    <location>
        <begin position="34"/>
        <end position="303"/>
    </location>
</feature>
<evidence type="ECO:0000256" key="1">
    <source>
        <dbReference type="ARBA" id="ARBA00022741"/>
    </source>
</evidence>
<dbReference type="PROSITE" id="PS00107">
    <property type="entry name" value="PROTEIN_KINASE_ATP"/>
    <property type="match status" value="1"/>
</dbReference>
<dbReference type="SUPFAM" id="SSF56112">
    <property type="entry name" value="Protein kinase-like (PK-like)"/>
    <property type="match status" value="1"/>
</dbReference>
<evidence type="ECO:0000313" key="7">
    <source>
        <dbReference type="Proteomes" id="UP001470230"/>
    </source>
</evidence>
<keyword evidence="4" id="KW-0723">Serine/threonine-protein kinase</keyword>
<evidence type="ECO:0000313" key="6">
    <source>
        <dbReference type="EMBL" id="KAK8889186.1"/>
    </source>
</evidence>
<protein>
    <recommendedName>
        <fullName evidence="5">Protein kinase domain-containing protein</fullName>
    </recommendedName>
</protein>
<evidence type="ECO:0000256" key="3">
    <source>
        <dbReference type="PROSITE-ProRule" id="PRU10141"/>
    </source>
</evidence>
<name>A0ABR2KE92_9EUKA</name>
<dbReference type="PROSITE" id="PS00108">
    <property type="entry name" value="PROTEIN_KINASE_ST"/>
    <property type="match status" value="1"/>
</dbReference>
<dbReference type="SMART" id="SM00220">
    <property type="entry name" value="S_TKc"/>
    <property type="match status" value="1"/>
</dbReference>
<organism evidence="6 7">
    <name type="scientific">Tritrichomonas musculus</name>
    <dbReference type="NCBI Taxonomy" id="1915356"/>
    <lineage>
        <taxon>Eukaryota</taxon>
        <taxon>Metamonada</taxon>
        <taxon>Parabasalia</taxon>
        <taxon>Tritrichomonadida</taxon>
        <taxon>Tritrichomonadidae</taxon>
        <taxon>Tritrichomonas</taxon>
    </lineage>
</organism>
<evidence type="ECO:0000256" key="4">
    <source>
        <dbReference type="RuleBase" id="RU000304"/>
    </source>
</evidence>
<sequence>MLRLRRSTIPPVLPKGRLIVEEARQPKMKKVNQYLLTSKLGTGSSSKVYLSIDEDNGKYYAAKAVHVLERRHNGQGASSLEREIRIMRQMNHPNIVKLYDVLYASRYDIAYLFMEWADCGTLQDAINKPHRFDEISLASIFKQIIYGLSYLHSKGIVHKDIKPSNILLFSYGAAKLSDFGIGHSFQSAEAVVGSPAYQAPELFDGSKDDDNISNFEEEDVEEIDPTKGDIWSLGISLFEAAYGYLPFIGENMYEIVHQIYTTELSIPQNNEYSPLLADLITKLLTVDQAKRPTLDEVLNHDFFKQAVDAPNFQLQKHQPPAVLPDVKIVKVEATICHENFSFISEMRSFSCPGNFEEVRPSIPFAKVPSLCSSDQF</sequence>
<keyword evidence="4" id="KW-0418">Kinase</keyword>
<dbReference type="PROSITE" id="PS50011">
    <property type="entry name" value="PROTEIN_KINASE_DOM"/>
    <property type="match status" value="1"/>
</dbReference>
<feature type="binding site" evidence="3">
    <location>
        <position position="63"/>
    </location>
    <ligand>
        <name>ATP</name>
        <dbReference type="ChEBI" id="CHEBI:30616"/>
    </ligand>
</feature>
<dbReference type="CDD" id="cd14008">
    <property type="entry name" value="STKc_LKB1_CaMKK"/>
    <property type="match status" value="1"/>
</dbReference>
<accession>A0ABR2KE92</accession>
<dbReference type="InterPro" id="IPR000719">
    <property type="entry name" value="Prot_kinase_dom"/>
</dbReference>
<dbReference type="InterPro" id="IPR045269">
    <property type="entry name" value="Atg1-like"/>
</dbReference>
<proteinExistence type="inferred from homology"/>
<keyword evidence="4" id="KW-0808">Transferase</keyword>
<evidence type="ECO:0000259" key="5">
    <source>
        <dbReference type="PROSITE" id="PS50011"/>
    </source>
</evidence>
<dbReference type="Pfam" id="PF00069">
    <property type="entry name" value="Pkinase"/>
    <property type="match status" value="1"/>
</dbReference>
<dbReference type="Proteomes" id="UP001470230">
    <property type="component" value="Unassembled WGS sequence"/>
</dbReference>
<keyword evidence="1 3" id="KW-0547">Nucleotide-binding</keyword>
<comment type="caution">
    <text evidence="6">The sequence shown here is derived from an EMBL/GenBank/DDBJ whole genome shotgun (WGS) entry which is preliminary data.</text>
</comment>
<keyword evidence="7" id="KW-1185">Reference proteome</keyword>
<dbReference type="PANTHER" id="PTHR24348:SF68">
    <property type="entry name" value="SERINE_THREONINE-PROTEIN KINASE ATG1C"/>
    <property type="match status" value="1"/>
</dbReference>
<keyword evidence="2 3" id="KW-0067">ATP-binding</keyword>
<dbReference type="EMBL" id="JAPFFF010000005">
    <property type="protein sequence ID" value="KAK8889186.1"/>
    <property type="molecule type" value="Genomic_DNA"/>
</dbReference>
<dbReference type="InterPro" id="IPR008271">
    <property type="entry name" value="Ser/Thr_kinase_AS"/>
</dbReference>
<dbReference type="InterPro" id="IPR011009">
    <property type="entry name" value="Kinase-like_dom_sf"/>
</dbReference>
<dbReference type="InterPro" id="IPR017441">
    <property type="entry name" value="Protein_kinase_ATP_BS"/>
</dbReference>
<reference evidence="6 7" key="1">
    <citation type="submission" date="2024-04" db="EMBL/GenBank/DDBJ databases">
        <title>Tritrichomonas musculus Genome.</title>
        <authorList>
            <person name="Alves-Ferreira E."/>
            <person name="Grigg M."/>
            <person name="Lorenzi H."/>
            <person name="Galac M."/>
        </authorList>
    </citation>
    <scope>NUCLEOTIDE SEQUENCE [LARGE SCALE GENOMIC DNA]</scope>
    <source>
        <strain evidence="6 7">EAF2021</strain>
    </source>
</reference>
<dbReference type="PANTHER" id="PTHR24348">
    <property type="entry name" value="SERINE/THREONINE-PROTEIN KINASE UNC-51-RELATED"/>
    <property type="match status" value="1"/>
</dbReference>
<evidence type="ECO:0000256" key="2">
    <source>
        <dbReference type="ARBA" id="ARBA00022840"/>
    </source>
</evidence>
<gene>
    <name evidence="6" type="ORF">M9Y10_033931</name>
</gene>